<comment type="caution">
    <text evidence="2">The sequence shown here is derived from an EMBL/GenBank/DDBJ whole genome shotgun (WGS) entry which is preliminary data.</text>
</comment>
<dbReference type="Proteomes" id="UP001597118">
    <property type="component" value="Unassembled WGS sequence"/>
</dbReference>
<gene>
    <name evidence="2" type="ORF">ACFSAH_13750</name>
</gene>
<proteinExistence type="predicted"/>
<keyword evidence="1" id="KW-0732">Signal</keyword>
<name>A0ABW4IG11_9SPHI</name>
<evidence type="ECO:0000313" key="3">
    <source>
        <dbReference type="Proteomes" id="UP001597118"/>
    </source>
</evidence>
<evidence type="ECO:0000313" key="2">
    <source>
        <dbReference type="EMBL" id="MFD1630947.1"/>
    </source>
</evidence>
<reference evidence="3" key="1">
    <citation type="journal article" date="2019" name="Int. J. Syst. Evol. Microbiol.">
        <title>The Global Catalogue of Microorganisms (GCM) 10K type strain sequencing project: providing services to taxonomists for standard genome sequencing and annotation.</title>
        <authorList>
            <consortium name="The Broad Institute Genomics Platform"/>
            <consortium name="The Broad Institute Genome Sequencing Center for Infectious Disease"/>
            <person name="Wu L."/>
            <person name="Ma J."/>
        </authorList>
    </citation>
    <scope>NUCLEOTIDE SEQUENCE [LARGE SCALE GENOMIC DNA]</scope>
    <source>
        <strain evidence="3">CCUG 53762</strain>
    </source>
</reference>
<evidence type="ECO:0000256" key="1">
    <source>
        <dbReference type="SAM" id="SignalP"/>
    </source>
</evidence>
<dbReference type="RefSeq" id="WP_379663317.1">
    <property type="nucleotide sequence ID" value="NZ_JBHUDG010000020.1"/>
</dbReference>
<feature type="chain" id="PRO_5047502189" evidence="1">
    <location>
        <begin position="21"/>
        <end position="300"/>
    </location>
</feature>
<protein>
    <submittedName>
        <fullName evidence="2">Uncharacterized protein</fullName>
    </submittedName>
</protein>
<organism evidence="2 3">
    <name type="scientific">Pseudopedobacter beijingensis</name>
    <dbReference type="NCBI Taxonomy" id="1207056"/>
    <lineage>
        <taxon>Bacteria</taxon>
        <taxon>Pseudomonadati</taxon>
        <taxon>Bacteroidota</taxon>
        <taxon>Sphingobacteriia</taxon>
        <taxon>Sphingobacteriales</taxon>
        <taxon>Sphingobacteriaceae</taxon>
        <taxon>Pseudopedobacter</taxon>
    </lineage>
</organism>
<dbReference type="EMBL" id="JBHUDG010000020">
    <property type="protein sequence ID" value="MFD1630947.1"/>
    <property type="molecule type" value="Genomic_DNA"/>
</dbReference>
<sequence length="300" mass="34910">MRFFLFLTLLAFLKPFNLSAQELSMYQYEDSLKVLGNVIINDTTETARSTANEKFIKTLINALKTKGSFNYKFSRLQNIVSIVTPEDRKFRVFTWFVFSRNGNFRYYGAIQMSNPEKLELIPLIDGTQELENGTEQTLLPSSKWLGSVYYNITPVTGKPFYYILLGWKGNSIESSSKVIETLSFENGRVVFGKPVFQQEPKSNIYLARRVFTYNSDASMFLRYIKNDKVFAFDHLVPPHQEFQNSKDKYIPDLTYDGYKYKNGKWIYVEDLDLKNLPDEKDDSFVDPSKITPSSIPIRKY</sequence>
<keyword evidence="3" id="KW-1185">Reference proteome</keyword>
<accession>A0ABW4IG11</accession>
<feature type="signal peptide" evidence="1">
    <location>
        <begin position="1"/>
        <end position="20"/>
    </location>
</feature>